<dbReference type="PROSITE" id="PS50943">
    <property type="entry name" value="HTH_CROC1"/>
    <property type="match status" value="1"/>
</dbReference>
<dbReference type="Gene3D" id="1.10.260.40">
    <property type="entry name" value="lambda repressor-like DNA-binding domains"/>
    <property type="match status" value="1"/>
</dbReference>
<evidence type="ECO:0000259" key="1">
    <source>
        <dbReference type="PROSITE" id="PS50943"/>
    </source>
</evidence>
<evidence type="ECO:0000313" key="2">
    <source>
        <dbReference type="EMBL" id="RID86003.1"/>
    </source>
</evidence>
<dbReference type="SMART" id="SM00530">
    <property type="entry name" value="HTH_XRE"/>
    <property type="match status" value="1"/>
</dbReference>
<dbReference type="EMBL" id="QWVT01000014">
    <property type="protein sequence ID" value="RID86003.1"/>
    <property type="molecule type" value="Genomic_DNA"/>
</dbReference>
<keyword evidence="3" id="KW-1185">Reference proteome</keyword>
<accession>A0A398BEK8</accession>
<dbReference type="GO" id="GO:0003677">
    <property type="term" value="F:DNA binding"/>
    <property type="evidence" value="ECO:0007669"/>
    <property type="project" value="InterPro"/>
</dbReference>
<gene>
    <name evidence="2" type="ORF">D1970_07790</name>
</gene>
<reference evidence="2 3" key="1">
    <citation type="submission" date="2018-08" db="EMBL/GenBank/DDBJ databases">
        <title>Bacillus jemisoniae sp. nov., Bacillus chryseoplanitiae sp. nov., Bacillus resnikiae sp. nov., and Bacillus frankliniae sp. nov., isolated from Viking spacecraft and associated surfaces.</title>
        <authorList>
            <person name="Seuylemezian A."/>
            <person name="Vaishampayan P."/>
        </authorList>
    </citation>
    <scope>NUCLEOTIDE SEQUENCE [LARGE SCALE GENOMIC DNA]</scope>
    <source>
        <strain evidence="2 3">JJ-247</strain>
    </source>
</reference>
<dbReference type="SUPFAM" id="SSF47413">
    <property type="entry name" value="lambda repressor-like DNA-binding domains"/>
    <property type="match status" value="1"/>
</dbReference>
<evidence type="ECO:0000313" key="3">
    <source>
        <dbReference type="Proteomes" id="UP000265816"/>
    </source>
</evidence>
<feature type="domain" description="HTH cro/C1-type" evidence="1">
    <location>
        <begin position="10"/>
        <end position="65"/>
    </location>
</feature>
<organism evidence="2 3">
    <name type="scientific">Mesobacillus zeae</name>
    <dbReference type="NCBI Taxonomy" id="1917180"/>
    <lineage>
        <taxon>Bacteria</taxon>
        <taxon>Bacillati</taxon>
        <taxon>Bacillota</taxon>
        <taxon>Bacilli</taxon>
        <taxon>Bacillales</taxon>
        <taxon>Bacillaceae</taxon>
        <taxon>Mesobacillus</taxon>
    </lineage>
</organism>
<dbReference type="OrthoDB" id="9812960at2"/>
<comment type="caution">
    <text evidence="2">The sequence shown here is derived from an EMBL/GenBank/DDBJ whole genome shotgun (WGS) entry which is preliminary data.</text>
</comment>
<sequence length="171" mass="20119">MDAKEFGLKLKEIRKEKKITLLDLKARTGYSDSYLSQIENGYKDLPKPALLRKLAIGLDVSPIYLMNLAGYSDSYIDVENDLVKYEGNNPFKEEKFLNEMRNIDVNLPCTEEIKTEYGEQTIRELSDDELRRRLFDLHDLLNMKIDLYYKNGLLTDEKRKKVRTILELIFE</sequence>
<dbReference type="Proteomes" id="UP000265816">
    <property type="component" value="Unassembled WGS sequence"/>
</dbReference>
<dbReference type="InterPro" id="IPR001387">
    <property type="entry name" value="Cro/C1-type_HTH"/>
</dbReference>
<dbReference type="Pfam" id="PF01381">
    <property type="entry name" value="HTH_3"/>
    <property type="match status" value="1"/>
</dbReference>
<proteinExistence type="predicted"/>
<protein>
    <submittedName>
        <fullName evidence="2">XRE family transcriptional regulator</fullName>
    </submittedName>
</protein>
<dbReference type="AlphaFoldDB" id="A0A398BEK8"/>
<dbReference type="RefSeq" id="WP_119112323.1">
    <property type="nucleotide sequence ID" value="NZ_CBCSEO010000014.1"/>
</dbReference>
<dbReference type="InterPro" id="IPR010982">
    <property type="entry name" value="Lambda_DNA-bd_dom_sf"/>
</dbReference>
<dbReference type="CDD" id="cd00093">
    <property type="entry name" value="HTH_XRE"/>
    <property type="match status" value="1"/>
</dbReference>
<name>A0A398BEK8_9BACI</name>